<keyword evidence="1" id="KW-0472">Membrane</keyword>
<sequence length="164" mass="18174">MRKTKPTPNGPKGNARGMRVLLVISLSLNLLIVGVVLGAMVVGGAWHGHHAPGLDRASGPLTRALGPDDRRAIGRQMRQAYQDGRPGRATQKATFDALINALRQEPFNRAEVETRMQEMRHLVQTRLALGQTLLLDRLEQMTPSDRAAYADRLTEQIHKRSAKK</sequence>
<comment type="caution">
    <text evidence="2">The sequence shown here is derived from an EMBL/GenBank/DDBJ whole genome shotgun (WGS) entry which is preliminary data.</text>
</comment>
<evidence type="ECO:0000256" key="1">
    <source>
        <dbReference type="SAM" id="Phobius"/>
    </source>
</evidence>
<gene>
    <name evidence="2" type="ORF">HAT86_12935</name>
</gene>
<organism evidence="2 3">
    <name type="scientific">Roseovarius gahaiensis</name>
    <dbReference type="NCBI Taxonomy" id="2716691"/>
    <lineage>
        <taxon>Bacteria</taxon>
        <taxon>Pseudomonadati</taxon>
        <taxon>Pseudomonadota</taxon>
        <taxon>Alphaproteobacteria</taxon>
        <taxon>Rhodobacterales</taxon>
        <taxon>Roseobacteraceae</taxon>
        <taxon>Roseovarius</taxon>
    </lineage>
</organism>
<feature type="transmembrane region" description="Helical" evidence="1">
    <location>
        <begin position="20"/>
        <end position="46"/>
    </location>
</feature>
<name>A0A967BII3_9RHOB</name>
<accession>A0A967BII3</accession>
<evidence type="ECO:0000313" key="2">
    <source>
        <dbReference type="EMBL" id="NHQ75357.1"/>
    </source>
</evidence>
<evidence type="ECO:0000313" key="3">
    <source>
        <dbReference type="Proteomes" id="UP000639775"/>
    </source>
</evidence>
<dbReference type="Proteomes" id="UP000639775">
    <property type="component" value="Unassembled WGS sequence"/>
</dbReference>
<dbReference type="AlphaFoldDB" id="A0A967BII3"/>
<proteinExistence type="predicted"/>
<dbReference type="InterPro" id="IPR025961">
    <property type="entry name" value="Metal_resist"/>
</dbReference>
<dbReference type="EMBL" id="JAAORB010000031">
    <property type="protein sequence ID" value="NHQ75357.1"/>
    <property type="molecule type" value="Genomic_DNA"/>
</dbReference>
<keyword evidence="1" id="KW-0812">Transmembrane</keyword>
<dbReference type="Pfam" id="PF13801">
    <property type="entry name" value="Metal_resist"/>
    <property type="match status" value="1"/>
</dbReference>
<protein>
    <submittedName>
        <fullName evidence="2">Periplasmic heavy metal sensor</fullName>
    </submittedName>
</protein>
<keyword evidence="3" id="KW-1185">Reference proteome</keyword>
<reference evidence="2" key="1">
    <citation type="submission" date="2020-03" db="EMBL/GenBank/DDBJ databases">
        <title>Roseovarius gahaiensis sp. nov., isolated from Gahai Saline Lake, China.</title>
        <authorList>
            <person name="Sun X."/>
        </authorList>
    </citation>
    <scope>NUCLEOTIDE SEQUENCE</scope>
    <source>
        <strain evidence="2">GH877</strain>
    </source>
</reference>
<keyword evidence="1" id="KW-1133">Transmembrane helix</keyword>